<keyword evidence="5" id="KW-0805">Transcription regulation</keyword>
<dbReference type="Proteomes" id="UP000032352">
    <property type="component" value="Chromosome"/>
</dbReference>
<organism evidence="10 11">
    <name type="scientific">Thalassomonas viridans</name>
    <dbReference type="NCBI Taxonomy" id="137584"/>
    <lineage>
        <taxon>Bacteria</taxon>
        <taxon>Pseudomonadati</taxon>
        <taxon>Pseudomonadota</taxon>
        <taxon>Gammaproteobacteria</taxon>
        <taxon>Alteromonadales</taxon>
        <taxon>Colwelliaceae</taxon>
        <taxon>Thalassomonas</taxon>
    </lineage>
</organism>
<gene>
    <name evidence="10" type="primary">flgM</name>
    <name evidence="10" type="ORF">SG34_028390</name>
</gene>
<evidence type="ECO:0000256" key="2">
    <source>
        <dbReference type="ARBA" id="ARBA00017823"/>
    </source>
</evidence>
<evidence type="ECO:0000256" key="6">
    <source>
        <dbReference type="ARBA" id="ARBA00023163"/>
    </source>
</evidence>
<accession>A0AAE9Z7Z2</accession>
<name>A0AAE9Z7Z2_9GAMM</name>
<evidence type="ECO:0000256" key="7">
    <source>
        <dbReference type="ARBA" id="ARBA00024739"/>
    </source>
</evidence>
<evidence type="ECO:0000256" key="5">
    <source>
        <dbReference type="ARBA" id="ARBA00023015"/>
    </source>
</evidence>
<evidence type="ECO:0000313" key="11">
    <source>
        <dbReference type="Proteomes" id="UP000032352"/>
    </source>
</evidence>
<dbReference type="GO" id="GO:0045892">
    <property type="term" value="P:negative regulation of DNA-templated transcription"/>
    <property type="evidence" value="ECO:0007669"/>
    <property type="project" value="InterPro"/>
</dbReference>
<dbReference type="KEGG" id="tvd:SG34_028390"/>
<protein>
    <recommendedName>
        <fullName evidence="2">Negative regulator of flagellin synthesis</fullName>
    </recommendedName>
    <alternativeName>
        <fullName evidence="8">Anti-sigma-28 factor</fullName>
    </alternativeName>
</protein>
<keyword evidence="4" id="KW-1005">Bacterial flagellum biogenesis</keyword>
<keyword evidence="10" id="KW-0282">Flagellum</keyword>
<keyword evidence="11" id="KW-1185">Reference proteome</keyword>
<evidence type="ECO:0000256" key="8">
    <source>
        <dbReference type="ARBA" id="ARBA00030117"/>
    </source>
</evidence>
<reference evidence="10 11" key="1">
    <citation type="journal article" date="2015" name="Genome Announc.">
        <title>Draft Genome Sequences of Marine Isolates of Thalassomonas viridans and Thalassomonas actiniarum.</title>
        <authorList>
            <person name="Olonade I."/>
            <person name="van Zyl L.J."/>
            <person name="Trindade M."/>
        </authorList>
    </citation>
    <scope>NUCLEOTIDE SEQUENCE [LARGE SCALE GENOMIC DNA]</scope>
    <source>
        <strain evidence="10 11">XOM25</strain>
    </source>
</reference>
<dbReference type="EMBL" id="CP059733">
    <property type="protein sequence ID" value="WDE08440.1"/>
    <property type="molecule type" value="Genomic_DNA"/>
</dbReference>
<evidence type="ECO:0000256" key="4">
    <source>
        <dbReference type="ARBA" id="ARBA00022795"/>
    </source>
</evidence>
<feature type="domain" description="Anti-sigma-28 factor FlgM C-terminal" evidence="9">
    <location>
        <begin position="46"/>
        <end position="87"/>
    </location>
</feature>
<evidence type="ECO:0000259" key="9">
    <source>
        <dbReference type="Pfam" id="PF04316"/>
    </source>
</evidence>
<comment type="function">
    <text evidence="7">Responsible for the coupling of flagellin expression to flagellar assembly by preventing expression of the flagellin genes when a component of the middle class of proteins is defective. It negatively regulates flagellar genes by inhibiting the activity of FliA by directly binding to FliA.</text>
</comment>
<evidence type="ECO:0000313" key="10">
    <source>
        <dbReference type="EMBL" id="WDE08440.1"/>
    </source>
</evidence>
<dbReference type="NCBIfam" id="TIGR03824">
    <property type="entry name" value="FlgM_jcvi"/>
    <property type="match status" value="1"/>
</dbReference>
<dbReference type="AlphaFoldDB" id="A0AAE9Z7Z2"/>
<dbReference type="InterPro" id="IPR007412">
    <property type="entry name" value="FlgM"/>
</dbReference>
<evidence type="ECO:0000256" key="1">
    <source>
        <dbReference type="ARBA" id="ARBA00005322"/>
    </source>
</evidence>
<dbReference type="InterPro" id="IPR035890">
    <property type="entry name" value="Anti-sigma-28_factor_FlgM_sf"/>
</dbReference>
<proteinExistence type="inferred from homology"/>
<evidence type="ECO:0000256" key="3">
    <source>
        <dbReference type="ARBA" id="ARBA00022491"/>
    </source>
</evidence>
<dbReference type="Pfam" id="PF04316">
    <property type="entry name" value="FlgM"/>
    <property type="match status" value="1"/>
</dbReference>
<dbReference type="SUPFAM" id="SSF101498">
    <property type="entry name" value="Anti-sigma factor FlgM"/>
    <property type="match status" value="1"/>
</dbReference>
<comment type="similarity">
    <text evidence="1">Belongs to the FlgM family.</text>
</comment>
<sequence>MAQAGLNSQTTKVAGDKAAAVSAVKNSGETSASVKAFAEKADNFFDINNKLSSASDVDMEKVNQVRELIAQGNLSLDLDVLSDAILEMHRR</sequence>
<keyword evidence="6" id="KW-0804">Transcription</keyword>
<keyword evidence="10" id="KW-0969">Cilium</keyword>
<dbReference type="InterPro" id="IPR031316">
    <property type="entry name" value="FlgM_C"/>
</dbReference>
<keyword evidence="3" id="KW-0678">Repressor</keyword>
<dbReference type="GO" id="GO:0044781">
    <property type="term" value="P:bacterial-type flagellum organization"/>
    <property type="evidence" value="ECO:0007669"/>
    <property type="project" value="UniProtKB-KW"/>
</dbReference>
<keyword evidence="10" id="KW-0966">Cell projection</keyword>
<reference evidence="10 11" key="2">
    <citation type="journal article" date="2022" name="Mar. Drugs">
        <title>Bioassay-Guided Fractionation Leads to the Detection of Cholic Acid Generated by the Rare Thalassomonas sp.</title>
        <authorList>
            <person name="Pheiffer F."/>
            <person name="Schneider Y.K."/>
            <person name="Hansen E.H."/>
            <person name="Andersen J.H."/>
            <person name="Isaksson J."/>
            <person name="Busche T."/>
            <person name="R C."/>
            <person name="Kalinowski J."/>
            <person name="Zyl L.V."/>
            <person name="Trindade M."/>
        </authorList>
    </citation>
    <scope>NUCLEOTIDE SEQUENCE [LARGE SCALE GENOMIC DNA]</scope>
    <source>
        <strain evidence="10 11">XOM25</strain>
    </source>
</reference>